<name>A0A6C0JCA3_9ZZZZ</name>
<feature type="compositionally biased region" description="Low complexity" evidence="1">
    <location>
        <begin position="96"/>
        <end position="107"/>
    </location>
</feature>
<accession>A0A6C0JCA3</accession>
<sequence>MTLRRFSDLGEDDVGFVFLVFENQEGNLPTFNTANRMFTVVNHGPTKIREFYLDGTVSDAKLADAGFNNRVIVKLGGTIPDLGPKMRELIPALGPASSGSAALGPAPQADAPIEPRKKKKRGGGKKKLLKKTKKIIFSNSIMVSKTKRRSRSGAGRKKRAMTRSRTTKRKSKVYRNRVKRNSSGCRGKKSTACRKKTGCKVAKGKKRSFCRRSGKNRKA</sequence>
<dbReference type="AlphaFoldDB" id="A0A6C0JCA3"/>
<feature type="region of interest" description="Disordered" evidence="1">
    <location>
        <begin position="96"/>
        <end position="128"/>
    </location>
</feature>
<proteinExistence type="predicted"/>
<evidence type="ECO:0000313" key="2">
    <source>
        <dbReference type="EMBL" id="QHU02336.1"/>
    </source>
</evidence>
<organism evidence="2">
    <name type="scientific">viral metagenome</name>
    <dbReference type="NCBI Taxonomy" id="1070528"/>
    <lineage>
        <taxon>unclassified sequences</taxon>
        <taxon>metagenomes</taxon>
        <taxon>organismal metagenomes</taxon>
    </lineage>
</organism>
<feature type="compositionally biased region" description="Basic residues" evidence="1">
    <location>
        <begin position="116"/>
        <end position="128"/>
    </location>
</feature>
<feature type="region of interest" description="Disordered" evidence="1">
    <location>
        <begin position="143"/>
        <end position="219"/>
    </location>
</feature>
<feature type="compositionally biased region" description="Basic residues" evidence="1">
    <location>
        <begin position="145"/>
        <end position="219"/>
    </location>
</feature>
<evidence type="ECO:0000256" key="1">
    <source>
        <dbReference type="SAM" id="MobiDB-lite"/>
    </source>
</evidence>
<dbReference type="EMBL" id="MN740356">
    <property type="protein sequence ID" value="QHU02336.1"/>
    <property type="molecule type" value="Genomic_DNA"/>
</dbReference>
<protein>
    <submittedName>
        <fullName evidence="2">Uncharacterized protein</fullName>
    </submittedName>
</protein>
<reference evidence="2" key="1">
    <citation type="journal article" date="2020" name="Nature">
        <title>Giant virus diversity and host interactions through global metagenomics.</title>
        <authorList>
            <person name="Schulz F."/>
            <person name="Roux S."/>
            <person name="Paez-Espino D."/>
            <person name="Jungbluth S."/>
            <person name="Walsh D.A."/>
            <person name="Denef V.J."/>
            <person name="McMahon K.D."/>
            <person name="Konstantinidis K.T."/>
            <person name="Eloe-Fadrosh E.A."/>
            <person name="Kyrpides N.C."/>
            <person name="Woyke T."/>
        </authorList>
    </citation>
    <scope>NUCLEOTIDE SEQUENCE</scope>
    <source>
        <strain evidence="2">GVMAG-M-3300025880-75</strain>
    </source>
</reference>